<name>Q0SJ08_RHOJR</name>
<organism evidence="2 3">
    <name type="scientific">Rhodococcus jostii (strain RHA1)</name>
    <dbReference type="NCBI Taxonomy" id="101510"/>
    <lineage>
        <taxon>Bacteria</taxon>
        <taxon>Bacillati</taxon>
        <taxon>Actinomycetota</taxon>
        <taxon>Actinomycetes</taxon>
        <taxon>Mycobacteriales</taxon>
        <taxon>Nocardiaceae</taxon>
        <taxon>Rhodococcus</taxon>
    </lineage>
</organism>
<evidence type="ECO:0000313" key="3">
    <source>
        <dbReference type="Proteomes" id="UP000008710"/>
    </source>
</evidence>
<gene>
    <name evidence="2" type="ordered locus">RHA1_ro00643</name>
</gene>
<reference evidence="3" key="1">
    <citation type="journal article" date="2006" name="Proc. Natl. Acad. Sci. U.S.A.">
        <title>The complete genome of Rhodococcus sp. RHA1 provides insights into a catabolic powerhouse.</title>
        <authorList>
            <person name="McLeod M.P."/>
            <person name="Warren R.L."/>
            <person name="Hsiao W.W.L."/>
            <person name="Araki N."/>
            <person name="Myhre M."/>
            <person name="Fernandes C."/>
            <person name="Miyazawa D."/>
            <person name="Wong W."/>
            <person name="Lillquist A.L."/>
            <person name="Wang D."/>
            <person name="Dosanjh M."/>
            <person name="Hara H."/>
            <person name="Petrescu A."/>
            <person name="Morin R.D."/>
            <person name="Yang G."/>
            <person name="Stott J.M."/>
            <person name="Schein J.E."/>
            <person name="Shin H."/>
            <person name="Smailus D."/>
            <person name="Siddiqui A.S."/>
            <person name="Marra M.A."/>
            <person name="Jones S.J.M."/>
            <person name="Holt R."/>
            <person name="Brinkman F.S.L."/>
            <person name="Miyauchi K."/>
            <person name="Fukuda M."/>
            <person name="Davies J.E."/>
            <person name="Mohn W.W."/>
            <person name="Eltis L.D."/>
        </authorList>
    </citation>
    <scope>NUCLEOTIDE SEQUENCE [LARGE SCALE GENOMIC DNA]</scope>
    <source>
        <strain evidence="3">RHA1</strain>
    </source>
</reference>
<accession>Q0SJ08</accession>
<sequence length="169" mass="18786">MPPRIQFGRHGKTHVAWITYPQCDRPADLPFPRATTDRVQIADAISDAREDIGQGKPPRRTGADPVVRWRARRRLVARPGEARPERRTLRPGRFGSPRGSPHSRTIPGRACHGSREAPETRKLDSPNQSSRGPGLRRPHPIQMSTPTTTTATSEAPPQISHARVASCRH</sequence>
<dbReference type="HOGENOM" id="CLU_1577287_0_0_11"/>
<dbReference type="AlphaFoldDB" id="Q0SJ08"/>
<protein>
    <submittedName>
        <fullName evidence="2">Uncharacterized protein</fullName>
    </submittedName>
</protein>
<dbReference type="EMBL" id="CP000431">
    <property type="protein sequence ID" value="ABG92478.1"/>
    <property type="molecule type" value="Genomic_DNA"/>
</dbReference>
<feature type="region of interest" description="Disordered" evidence="1">
    <location>
        <begin position="47"/>
        <end position="169"/>
    </location>
</feature>
<evidence type="ECO:0000313" key="2">
    <source>
        <dbReference type="EMBL" id="ABG92478.1"/>
    </source>
</evidence>
<feature type="compositionally biased region" description="Basic and acidic residues" evidence="1">
    <location>
        <begin position="113"/>
        <end position="124"/>
    </location>
</feature>
<feature type="compositionally biased region" description="Low complexity" evidence="1">
    <location>
        <begin position="144"/>
        <end position="157"/>
    </location>
</feature>
<proteinExistence type="predicted"/>
<dbReference type="Proteomes" id="UP000008710">
    <property type="component" value="Chromosome"/>
</dbReference>
<evidence type="ECO:0000256" key="1">
    <source>
        <dbReference type="SAM" id="MobiDB-lite"/>
    </source>
</evidence>
<dbReference type="KEGG" id="rha:RHA1_ro00643"/>